<keyword evidence="2" id="KW-1133">Transmembrane helix</keyword>
<dbReference type="Proteomes" id="UP000598032">
    <property type="component" value="Unassembled WGS sequence"/>
</dbReference>
<keyword evidence="1" id="KW-0175">Coiled coil</keyword>
<evidence type="ECO:0000256" key="2">
    <source>
        <dbReference type="SAM" id="Phobius"/>
    </source>
</evidence>
<feature type="transmembrane region" description="Helical" evidence="2">
    <location>
        <begin position="35"/>
        <end position="54"/>
    </location>
</feature>
<protein>
    <recommendedName>
        <fullName evidence="5">Twin-arginine translocation pathway signal protein</fullName>
    </recommendedName>
</protein>
<keyword evidence="2" id="KW-0812">Transmembrane</keyword>
<evidence type="ECO:0000313" key="3">
    <source>
        <dbReference type="EMBL" id="CAD6557026.1"/>
    </source>
</evidence>
<feature type="coiled-coil region" evidence="1">
    <location>
        <begin position="181"/>
        <end position="208"/>
    </location>
</feature>
<dbReference type="EMBL" id="CAJHCP010000017">
    <property type="protein sequence ID" value="CAD6557026.1"/>
    <property type="molecule type" value="Genomic_DNA"/>
</dbReference>
<organism evidence="3 4">
    <name type="scientific">Paraburkholderia metrosideri</name>
    <dbReference type="NCBI Taxonomy" id="580937"/>
    <lineage>
        <taxon>Bacteria</taxon>
        <taxon>Pseudomonadati</taxon>
        <taxon>Pseudomonadota</taxon>
        <taxon>Betaproteobacteria</taxon>
        <taxon>Burkholderiales</taxon>
        <taxon>Burkholderiaceae</taxon>
        <taxon>Paraburkholderia</taxon>
    </lineage>
</organism>
<feature type="transmembrane region" description="Helical" evidence="2">
    <location>
        <begin position="66"/>
        <end position="85"/>
    </location>
</feature>
<comment type="caution">
    <text evidence="3">The sequence shown here is derived from an EMBL/GenBank/DDBJ whole genome shotgun (WGS) entry which is preliminary data.</text>
</comment>
<evidence type="ECO:0000256" key="1">
    <source>
        <dbReference type="SAM" id="Coils"/>
    </source>
</evidence>
<keyword evidence="4" id="KW-1185">Reference proteome</keyword>
<dbReference type="RefSeq" id="WP_201645934.1">
    <property type="nucleotide sequence ID" value="NZ_CAJHCP010000017.1"/>
</dbReference>
<proteinExistence type="predicted"/>
<name>A0ABM8P5P8_9BURK</name>
<reference evidence="3 4" key="1">
    <citation type="submission" date="2020-10" db="EMBL/GenBank/DDBJ databases">
        <authorList>
            <person name="Peeters C."/>
        </authorList>
    </citation>
    <scope>NUCLEOTIDE SEQUENCE [LARGE SCALE GENOMIC DNA]</scope>
    <source>
        <strain evidence="3 4">LMG 28140</strain>
    </source>
</reference>
<evidence type="ECO:0008006" key="5">
    <source>
        <dbReference type="Google" id="ProtNLM"/>
    </source>
</evidence>
<accession>A0ABM8P5P8</accession>
<keyword evidence="2" id="KW-0472">Membrane</keyword>
<sequence length="388" mass="40988">MNEIDIKQPVDDPAIGSDDVPGIAAMITPVILQKIALAIALAATVVSLGIAVFTGLQGAGSVQEQVGNVAVSTLAVFCLHLMPMFWRIGRGFTRFIAVLMWIVALPVVLKGQADFVVLAHQHAADQRAEALPSVEVLAHVDAPVGRSLTSIAQEVAKVRMDLAWADERRCTFDCTNLRVQKMALSARLAALNTEAAEAKRREAEEDRLHAHADQIEALHESHRADPVTSQLAPWVGTTEAGLNVLLAFARAVVVEGAACLCWCFAAVAPTPGAGRAAVASGRKRVALDHAVVADGRDGDDPGPVARPADIATAATGREPTAHAIADLSVPPIVDRRLEAIHKAVVEGTIKKPTQEAIRNLLGCRQAAAGLLRRQYKQHVGSSSNNAAA</sequence>
<evidence type="ECO:0000313" key="4">
    <source>
        <dbReference type="Proteomes" id="UP000598032"/>
    </source>
</evidence>
<feature type="transmembrane region" description="Helical" evidence="2">
    <location>
        <begin position="92"/>
        <end position="109"/>
    </location>
</feature>
<gene>
    <name evidence="3" type="ORF">LMG28140_06043</name>
</gene>